<keyword evidence="1" id="KW-0805">Transcription regulation</keyword>
<name>A0A917VA00_9HYPH</name>
<dbReference type="SUPFAM" id="SSF64288">
    <property type="entry name" value="Chorismate lyase-like"/>
    <property type="match status" value="1"/>
</dbReference>
<dbReference type="GO" id="GO:0045892">
    <property type="term" value="P:negative regulation of DNA-templated transcription"/>
    <property type="evidence" value="ECO:0007669"/>
    <property type="project" value="TreeGrafter"/>
</dbReference>
<keyword evidence="2" id="KW-0238">DNA-binding</keyword>
<evidence type="ECO:0000313" key="5">
    <source>
        <dbReference type="EMBL" id="GGK53716.1"/>
    </source>
</evidence>
<dbReference type="PANTHER" id="PTHR44846">
    <property type="entry name" value="MANNOSYL-D-GLYCERATE TRANSPORT/METABOLISM SYSTEM REPRESSOR MNGR-RELATED"/>
    <property type="match status" value="1"/>
</dbReference>
<dbReference type="InterPro" id="IPR036388">
    <property type="entry name" value="WH-like_DNA-bd_sf"/>
</dbReference>
<dbReference type="EMBL" id="BMMF01000017">
    <property type="protein sequence ID" value="GGK53716.1"/>
    <property type="molecule type" value="Genomic_DNA"/>
</dbReference>
<evidence type="ECO:0000313" key="6">
    <source>
        <dbReference type="Proteomes" id="UP000600449"/>
    </source>
</evidence>
<protein>
    <submittedName>
        <fullName evidence="5">GntR family transcriptional regulator</fullName>
    </submittedName>
</protein>
<dbReference type="SMART" id="SM00866">
    <property type="entry name" value="UTRA"/>
    <property type="match status" value="1"/>
</dbReference>
<dbReference type="AlphaFoldDB" id="A0A917VA00"/>
<evidence type="ECO:0000259" key="4">
    <source>
        <dbReference type="PROSITE" id="PS50949"/>
    </source>
</evidence>
<dbReference type="SUPFAM" id="SSF46785">
    <property type="entry name" value="Winged helix' DNA-binding domain"/>
    <property type="match status" value="1"/>
</dbReference>
<proteinExistence type="predicted"/>
<dbReference type="Gene3D" id="3.40.1410.10">
    <property type="entry name" value="Chorismate lyase-like"/>
    <property type="match status" value="1"/>
</dbReference>
<dbReference type="GO" id="GO:0003677">
    <property type="term" value="F:DNA binding"/>
    <property type="evidence" value="ECO:0007669"/>
    <property type="project" value="UniProtKB-KW"/>
</dbReference>
<accession>A0A917VA00</accession>
<keyword evidence="6" id="KW-1185">Reference proteome</keyword>
<evidence type="ECO:0000256" key="3">
    <source>
        <dbReference type="ARBA" id="ARBA00023163"/>
    </source>
</evidence>
<dbReference type="InterPro" id="IPR028978">
    <property type="entry name" value="Chorismate_lyase_/UTRA_dom_sf"/>
</dbReference>
<gene>
    <name evidence="5" type="ORF">GCM10011322_45610</name>
</gene>
<evidence type="ECO:0000256" key="2">
    <source>
        <dbReference type="ARBA" id="ARBA00023125"/>
    </source>
</evidence>
<keyword evidence="3" id="KW-0804">Transcription</keyword>
<sequence>MSEPPVSRPVAAAKLSKSMVFPPGVFCSVVARECDLCLSHVNMTNRDREPYVSGGDPWPKHHQLYLVLRQQIREGAFDGGVPLPSEHKLGGEFGVSRITVRRAMERLEQEGFVERHRGRGTFVRDGAAISPVQASISGSVENLVAMGLETQVRVMGVDYVPPPPAVARQLGLAAGAPCQRAVRVRALDGRPFSHLTTYVPEEIGRTFDVDDLARTPLLILIAQAGRPIARAAQSVSATLATPEIARALDIDPGEALLAIRRVVRDVDGRAVEVMHGLYRPDTYEHEMALERTNEGGVELWKAR</sequence>
<dbReference type="Gene3D" id="1.10.10.10">
    <property type="entry name" value="Winged helix-like DNA-binding domain superfamily/Winged helix DNA-binding domain"/>
    <property type="match status" value="1"/>
</dbReference>
<reference evidence="5 6" key="1">
    <citation type="journal article" date="2014" name="Int. J. Syst. Evol. Microbiol.">
        <title>Complete genome sequence of Corynebacterium casei LMG S-19264T (=DSM 44701T), isolated from a smear-ripened cheese.</title>
        <authorList>
            <consortium name="US DOE Joint Genome Institute (JGI-PGF)"/>
            <person name="Walter F."/>
            <person name="Albersmeier A."/>
            <person name="Kalinowski J."/>
            <person name="Ruckert C."/>
        </authorList>
    </citation>
    <scope>NUCLEOTIDE SEQUENCE [LARGE SCALE GENOMIC DNA]</scope>
    <source>
        <strain evidence="5 6">CGMCC 1.9161</strain>
    </source>
</reference>
<dbReference type="InterPro" id="IPR000524">
    <property type="entry name" value="Tscrpt_reg_HTH_GntR"/>
</dbReference>
<dbReference type="Pfam" id="PF00392">
    <property type="entry name" value="GntR"/>
    <property type="match status" value="1"/>
</dbReference>
<feature type="domain" description="HTH gntR-type" evidence="4">
    <location>
        <begin position="58"/>
        <end position="126"/>
    </location>
</feature>
<organism evidence="5 6">
    <name type="scientific">Salinarimonas ramus</name>
    <dbReference type="NCBI Taxonomy" id="690164"/>
    <lineage>
        <taxon>Bacteria</taxon>
        <taxon>Pseudomonadati</taxon>
        <taxon>Pseudomonadota</taxon>
        <taxon>Alphaproteobacteria</taxon>
        <taxon>Hyphomicrobiales</taxon>
        <taxon>Salinarimonadaceae</taxon>
        <taxon>Salinarimonas</taxon>
    </lineage>
</organism>
<dbReference type="InterPro" id="IPR011663">
    <property type="entry name" value="UTRA"/>
</dbReference>
<dbReference type="InterPro" id="IPR036390">
    <property type="entry name" value="WH_DNA-bd_sf"/>
</dbReference>
<dbReference type="CDD" id="cd07377">
    <property type="entry name" value="WHTH_GntR"/>
    <property type="match status" value="1"/>
</dbReference>
<dbReference type="Pfam" id="PF07702">
    <property type="entry name" value="UTRA"/>
    <property type="match status" value="1"/>
</dbReference>
<dbReference type="PROSITE" id="PS50949">
    <property type="entry name" value="HTH_GNTR"/>
    <property type="match status" value="1"/>
</dbReference>
<dbReference type="SMART" id="SM00345">
    <property type="entry name" value="HTH_GNTR"/>
    <property type="match status" value="1"/>
</dbReference>
<comment type="caution">
    <text evidence="5">The sequence shown here is derived from an EMBL/GenBank/DDBJ whole genome shotgun (WGS) entry which is preliminary data.</text>
</comment>
<dbReference type="Proteomes" id="UP000600449">
    <property type="component" value="Unassembled WGS sequence"/>
</dbReference>
<evidence type="ECO:0000256" key="1">
    <source>
        <dbReference type="ARBA" id="ARBA00023015"/>
    </source>
</evidence>
<dbReference type="GO" id="GO:0003700">
    <property type="term" value="F:DNA-binding transcription factor activity"/>
    <property type="evidence" value="ECO:0007669"/>
    <property type="project" value="InterPro"/>
</dbReference>
<dbReference type="InterPro" id="IPR050679">
    <property type="entry name" value="Bact_HTH_transcr_reg"/>
</dbReference>
<dbReference type="PANTHER" id="PTHR44846:SF17">
    <property type="entry name" value="GNTR-FAMILY TRANSCRIPTIONAL REGULATOR"/>
    <property type="match status" value="1"/>
</dbReference>
<dbReference type="PRINTS" id="PR00035">
    <property type="entry name" value="HTHGNTR"/>
</dbReference>